<dbReference type="Proteomes" id="UP000799118">
    <property type="component" value="Unassembled WGS sequence"/>
</dbReference>
<proteinExistence type="predicted"/>
<protein>
    <submittedName>
        <fullName evidence="1">Uncharacterized protein</fullName>
    </submittedName>
</protein>
<name>A0A6A4HWK4_9AGAR</name>
<sequence>MLPPPLPAHLPRARSRSSIPHPHLAYDVRPRYCLTFAAIPGLRRPLCTNDDASISIFGPSAIQVQMESWFCGHDRFDDDDDDDGSIFGSKPNPAPGSISLDPYHRIPILIFGSTSVNTNTNAGGDRAKEGTSSFSVQSQPPNPIEGGGMGMGSPPRLRLGLFALRYSKDPPSTSLYPFPSSFSFLPIHPIIHSVQTPRRRMGLEDGLVSRSDIKGGKRLRNEKIPRRLEV</sequence>
<dbReference type="AlphaFoldDB" id="A0A6A4HWK4"/>
<accession>A0A6A4HWK4</accession>
<evidence type="ECO:0000313" key="2">
    <source>
        <dbReference type="Proteomes" id="UP000799118"/>
    </source>
</evidence>
<gene>
    <name evidence="1" type="ORF">BT96DRAFT_1018253</name>
</gene>
<organism evidence="1 2">
    <name type="scientific">Gymnopus androsaceus JB14</name>
    <dbReference type="NCBI Taxonomy" id="1447944"/>
    <lineage>
        <taxon>Eukaryota</taxon>
        <taxon>Fungi</taxon>
        <taxon>Dikarya</taxon>
        <taxon>Basidiomycota</taxon>
        <taxon>Agaricomycotina</taxon>
        <taxon>Agaricomycetes</taxon>
        <taxon>Agaricomycetidae</taxon>
        <taxon>Agaricales</taxon>
        <taxon>Marasmiineae</taxon>
        <taxon>Omphalotaceae</taxon>
        <taxon>Gymnopus</taxon>
    </lineage>
</organism>
<dbReference type="EMBL" id="ML769447">
    <property type="protein sequence ID" value="KAE9401297.1"/>
    <property type="molecule type" value="Genomic_DNA"/>
</dbReference>
<evidence type="ECO:0000313" key="1">
    <source>
        <dbReference type="EMBL" id="KAE9401297.1"/>
    </source>
</evidence>
<keyword evidence="2" id="KW-1185">Reference proteome</keyword>
<reference evidence="1" key="1">
    <citation type="journal article" date="2019" name="Environ. Microbiol.">
        <title>Fungal ecological strategies reflected in gene transcription - a case study of two litter decomposers.</title>
        <authorList>
            <person name="Barbi F."/>
            <person name="Kohler A."/>
            <person name="Barry K."/>
            <person name="Baskaran P."/>
            <person name="Daum C."/>
            <person name="Fauchery L."/>
            <person name="Ihrmark K."/>
            <person name="Kuo A."/>
            <person name="LaButti K."/>
            <person name="Lipzen A."/>
            <person name="Morin E."/>
            <person name="Grigoriev I.V."/>
            <person name="Henrissat B."/>
            <person name="Lindahl B."/>
            <person name="Martin F."/>
        </authorList>
    </citation>
    <scope>NUCLEOTIDE SEQUENCE</scope>
    <source>
        <strain evidence="1">JB14</strain>
    </source>
</reference>